<evidence type="ECO:0000256" key="5">
    <source>
        <dbReference type="ARBA" id="ARBA00022840"/>
    </source>
</evidence>
<dbReference type="Proteomes" id="UP000070544">
    <property type="component" value="Unassembled WGS sequence"/>
</dbReference>
<name>A0A139AXB7_GONPJ</name>
<dbReference type="PROSITE" id="PS00211">
    <property type="entry name" value="ABC_TRANSPORTER_1"/>
    <property type="match status" value="1"/>
</dbReference>
<evidence type="ECO:0000313" key="10">
    <source>
        <dbReference type="EMBL" id="KXS21368.1"/>
    </source>
</evidence>
<sequence>MPVKIGVAGLSYSIEQPNTRLPRQILRNVDVTFSPGKLTGVLGVSGVGKTTLLRAIGGFLNGGNLSGDVKVNGNDLSPVELRKIVGFVFQDDLQLPTLTPREYFTQSAVLRLPETLSALEKSRRVEETLTSLQLSSVADNLVGQPPHGISGGERKRLSIGLELIINPSILLVDEPTSGLDAFSALNVMELLKNLTMKGKTVVASIHQPSSEIFNIFDDILILAEGAVVFHGPVSSVVPYFTERGFRCPEYTNPADYVFINILSPTLAPSPIPKLVDSFAKQQSHGQHHQVGNGISPGIAKEMVSFWTQYKFLYVRAFRNSLRNRLVLRARIAQILFVNLLIGITYYNLPSRPAEAQIQDRGGLLFILSVSGFMSAILNVLGTFLLERNVFERENQCGYYDVPAYFFSKVAVELPNQIWVPFVGISISYWLVG</sequence>
<dbReference type="InterPro" id="IPR043926">
    <property type="entry name" value="ABCG_dom"/>
</dbReference>
<dbReference type="EMBL" id="KQ965733">
    <property type="protein sequence ID" value="KXS21368.1"/>
    <property type="molecule type" value="Genomic_DNA"/>
</dbReference>
<evidence type="ECO:0000256" key="2">
    <source>
        <dbReference type="ARBA" id="ARBA00022448"/>
    </source>
</evidence>
<evidence type="ECO:0000259" key="9">
    <source>
        <dbReference type="PROSITE" id="PS50893"/>
    </source>
</evidence>
<keyword evidence="4" id="KW-0547">Nucleotide-binding</keyword>
<dbReference type="Pfam" id="PF01061">
    <property type="entry name" value="ABC2_membrane"/>
    <property type="match status" value="1"/>
</dbReference>
<dbReference type="PANTHER" id="PTHR48041">
    <property type="entry name" value="ABC TRANSPORTER G FAMILY MEMBER 28"/>
    <property type="match status" value="1"/>
</dbReference>
<dbReference type="OrthoDB" id="66620at2759"/>
<dbReference type="PANTHER" id="PTHR48041:SF139">
    <property type="entry name" value="PROTEIN SCARLET"/>
    <property type="match status" value="1"/>
</dbReference>
<dbReference type="InterPro" id="IPR027417">
    <property type="entry name" value="P-loop_NTPase"/>
</dbReference>
<feature type="domain" description="ABC transporter" evidence="9">
    <location>
        <begin position="5"/>
        <end position="249"/>
    </location>
</feature>
<accession>A0A139AXB7</accession>
<comment type="subcellular location">
    <subcellularLocation>
        <location evidence="1">Membrane</location>
        <topology evidence="1">Multi-pass membrane protein</topology>
    </subcellularLocation>
</comment>
<evidence type="ECO:0000313" key="11">
    <source>
        <dbReference type="Proteomes" id="UP000070544"/>
    </source>
</evidence>
<reference evidence="10 11" key="1">
    <citation type="journal article" date="2015" name="Genome Biol. Evol.">
        <title>Phylogenomic analyses indicate that early fungi evolved digesting cell walls of algal ancestors of land plants.</title>
        <authorList>
            <person name="Chang Y."/>
            <person name="Wang S."/>
            <person name="Sekimoto S."/>
            <person name="Aerts A.L."/>
            <person name="Choi C."/>
            <person name="Clum A."/>
            <person name="LaButti K.M."/>
            <person name="Lindquist E.A."/>
            <person name="Yee Ngan C."/>
            <person name="Ohm R.A."/>
            <person name="Salamov A.A."/>
            <person name="Grigoriev I.V."/>
            <person name="Spatafora J.W."/>
            <person name="Berbee M.L."/>
        </authorList>
    </citation>
    <scope>NUCLEOTIDE SEQUENCE [LARGE SCALE GENOMIC DNA]</scope>
    <source>
        <strain evidence="10 11">JEL478</strain>
    </source>
</reference>
<keyword evidence="7 8" id="KW-0472">Membrane</keyword>
<dbReference type="GO" id="GO:0140359">
    <property type="term" value="F:ABC-type transporter activity"/>
    <property type="evidence" value="ECO:0007669"/>
    <property type="project" value="InterPro"/>
</dbReference>
<dbReference type="InterPro" id="IPR050352">
    <property type="entry name" value="ABCG_transporters"/>
</dbReference>
<dbReference type="InterPro" id="IPR003439">
    <property type="entry name" value="ABC_transporter-like_ATP-bd"/>
</dbReference>
<dbReference type="InterPro" id="IPR003593">
    <property type="entry name" value="AAA+_ATPase"/>
</dbReference>
<dbReference type="CDD" id="cd03213">
    <property type="entry name" value="ABCG_EPDR"/>
    <property type="match status" value="1"/>
</dbReference>
<dbReference type="Pfam" id="PF19055">
    <property type="entry name" value="ABC2_membrane_7"/>
    <property type="match status" value="1"/>
</dbReference>
<feature type="transmembrane region" description="Helical" evidence="8">
    <location>
        <begin position="325"/>
        <end position="348"/>
    </location>
</feature>
<dbReference type="SMART" id="SM00382">
    <property type="entry name" value="AAA"/>
    <property type="match status" value="1"/>
</dbReference>
<organism evidence="10 11">
    <name type="scientific">Gonapodya prolifera (strain JEL478)</name>
    <name type="common">Monoblepharis prolifera</name>
    <dbReference type="NCBI Taxonomy" id="1344416"/>
    <lineage>
        <taxon>Eukaryota</taxon>
        <taxon>Fungi</taxon>
        <taxon>Fungi incertae sedis</taxon>
        <taxon>Chytridiomycota</taxon>
        <taxon>Chytridiomycota incertae sedis</taxon>
        <taxon>Monoblepharidomycetes</taxon>
        <taxon>Monoblepharidales</taxon>
        <taxon>Gonapodyaceae</taxon>
        <taxon>Gonapodya</taxon>
    </lineage>
</organism>
<dbReference type="AlphaFoldDB" id="A0A139AXB7"/>
<dbReference type="InterPro" id="IPR013525">
    <property type="entry name" value="ABC2_TM"/>
</dbReference>
<feature type="transmembrane region" description="Helical" evidence="8">
    <location>
        <begin position="363"/>
        <end position="385"/>
    </location>
</feature>
<keyword evidence="10" id="KW-0378">Hydrolase</keyword>
<protein>
    <submittedName>
        <fullName evidence="10">p-loop containing nucleoside triphosphate hydrolase protein</fullName>
    </submittedName>
</protein>
<evidence type="ECO:0000256" key="7">
    <source>
        <dbReference type="ARBA" id="ARBA00023136"/>
    </source>
</evidence>
<dbReference type="GO" id="GO:0005524">
    <property type="term" value="F:ATP binding"/>
    <property type="evidence" value="ECO:0007669"/>
    <property type="project" value="UniProtKB-KW"/>
</dbReference>
<dbReference type="SUPFAM" id="SSF52540">
    <property type="entry name" value="P-loop containing nucleoside triphosphate hydrolases"/>
    <property type="match status" value="1"/>
</dbReference>
<evidence type="ECO:0000256" key="6">
    <source>
        <dbReference type="ARBA" id="ARBA00022989"/>
    </source>
</evidence>
<feature type="non-terminal residue" evidence="10">
    <location>
        <position position="432"/>
    </location>
</feature>
<evidence type="ECO:0000256" key="4">
    <source>
        <dbReference type="ARBA" id="ARBA00022741"/>
    </source>
</evidence>
<keyword evidence="5" id="KW-0067">ATP-binding</keyword>
<dbReference type="Gene3D" id="3.40.50.300">
    <property type="entry name" value="P-loop containing nucleotide triphosphate hydrolases"/>
    <property type="match status" value="1"/>
</dbReference>
<keyword evidence="2" id="KW-0813">Transport</keyword>
<dbReference type="InterPro" id="IPR017871">
    <property type="entry name" value="ABC_transporter-like_CS"/>
</dbReference>
<keyword evidence="6 8" id="KW-1133">Transmembrane helix</keyword>
<dbReference type="PROSITE" id="PS50893">
    <property type="entry name" value="ABC_TRANSPORTER_2"/>
    <property type="match status" value="1"/>
</dbReference>
<dbReference type="GO" id="GO:0016887">
    <property type="term" value="F:ATP hydrolysis activity"/>
    <property type="evidence" value="ECO:0007669"/>
    <property type="project" value="InterPro"/>
</dbReference>
<dbReference type="GO" id="GO:0016020">
    <property type="term" value="C:membrane"/>
    <property type="evidence" value="ECO:0007669"/>
    <property type="project" value="UniProtKB-SubCell"/>
</dbReference>
<evidence type="ECO:0000256" key="1">
    <source>
        <dbReference type="ARBA" id="ARBA00004141"/>
    </source>
</evidence>
<dbReference type="STRING" id="1344416.A0A139AXB7"/>
<keyword evidence="3 8" id="KW-0812">Transmembrane</keyword>
<dbReference type="OMA" id="TCDISAT"/>
<keyword evidence="11" id="KW-1185">Reference proteome</keyword>
<evidence type="ECO:0000256" key="8">
    <source>
        <dbReference type="SAM" id="Phobius"/>
    </source>
</evidence>
<gene>
    <name evidence="10" type="ORF">M427DRAFT_119192</name>
</gene>
<dbReference type="Pfam" id="PF00005">
    <property type="entry name" value="ABC_tran"/>
    <property type="match status" value="1"/>
</dbReference>
<evidence type="ECO:0000256" key="3">
    <source>
        <dbReference type="ARBA" id="ARBA00022692"/>
    </source>
</evidence>
<proteinExistence type="predicted"/>